<feature type="DNA-binding region" description="Homeobox; TALE-type" evidence="5">
    <location>
        <begin position="202"/>
        <end position="265"/>
    </location>
</feature>
<keyword evidence="2 5" id="KW-0238">DNA-binding</keyword>
<keyword evidence="3 5" id="KW-0371">Homeobox</keyword>
<dbReference type="InterPro" id="IPR005541">
    <property type="entry name" value="KNOX2"/>
</dbReference>
<evidence type="ECO:0000313" key="10">
    <source>
        <dbReference type="Proteomes" id="UP000188354"/>
    </source>
</evidence>
<sequence>MEEMYGVPSSTTANYAEKHLITPENLIFPPDYHSFLMSSSSSVRIPMFGSDDLLSAAVTSSAAIQQQQREQDQHEVHISTVMKAKIASHPHYPRLLQAYIDCQKENYCNMLVKYKSDLARPFDEATSFLNNMEMQLSHLCTGGANSVPTLNSDDGCVSSDEDFSIVEGDVQDGQLGSEDRELKNRLLRKFGSHIGTLKLEFSKKKKKGKLPKEAKQTLLQWWNLHYKWPYPTETDKIELAKTTGLDQKQINNWFINQRKRHWKPSENMQFSMMETI</sequence>
<protein>
    <recommendedName>
        <fullName evidence="11">Homeobox domain-containing protein</fullName>
    </recommendedName>
</protein>
<keyword evidence="10" id="KW-1185">Reference proteome</keyword>
<organism evidence="9 10">
    <name type="scientific">Lupinus angustifolius</name>
    <name type="common">Narrow-leaved blue lupine</name>
    <dbReference type="NCBI Taxonomy" id="3871"/>
    <lineage>
        <taxon>Eukaryota</taxon>
        <taxon>Viridiplantae</taxon>
        <taxon>Streptophyta</taxon>
        <taxon>Embryophyta</taxon>
        <taxon>Tracheophyta</taxon>
        <taxon>Spermatophyta</taxon>
        <taxon>Magnoliopsida</taxon>
        <taxon>eudicotyledons</taxon>
        <taxon>Gunneridae</taxon>
        <taxon>Pentapetalae</taxon>
        <taxon>rosids</taxon>
        <taxon>fabids</taxon>
        <taxon>Fabales</taxon>
        <taxon>Fabaceae</taxon>
        <taxon>Papilionoideae</taxon>
        <taxon>50 kb inversion clade</taxon>
        <taxon>genistoids sensu lato</taxon>
        <taxon>core genistoids</taxon>
        <taxon>Genisteae</taxon>
        <taxon>Lupinus</taxon>
    </lineage>
</organism>
<proteinExistence type="inferred from homology"/>
<evidence type="ECO:0000256" key="5">
    <source>
        <dbReference type="PROSITE-ProRule" id="PRU00108"/>
    </source>
</evidence>
<evidence type="ECO:0000256" key="1">
    <source>
        <dbReference type="ARBA" id="ARBA00004123"/>
    </source>
</evidence>
<dbReference type="InterPro" id="IPR017970">
    <property type="entry name" value="Homeobox_CS"/>
</dbReference>
<dbReference type="Pfam" id="PF05920">
    <property type="entry name" value="Homeobox_KN"/>
    <property type="match status" value="1"/>
</dbReference>
<evidence type="ECO:0000313" key="9">
    <source>
        <dbReference type="EMBL" id="OIV93065.1"/>
    </source>
</evidence>
<dbReference type="EMBL" id="CM007378">
    <property type="protein sequence ID" value="OIV93065.1"/>
    <property type="molecule type" value="Genomic_DNA"/>
</dbReference>
<dbReference type="PROSITE" id="PS00027">
    <property type="entry name" value="HOMEOBOX_1"/>
    <property type="match status" value="1"/>
</dbReference>
<dbReference type="SMART" id="SM01255">
    <property type="entry name" value="KNOX1"/>
    <property type="match status" value="1"/>
</dbReference>
<keyword evidence="4 5" id="KW-0539">Nucleus</keyword>
<evidence type="ECO:0008006" key="11">
    <source>
        <dbReference type="Google" id="ProtNLM"/>
    </source>
</evidence>
<dbReference type="InterPro" id="IPR005539">
    <property type="entry name" value="ELK_dom"/>
</dbReference>
<dbReference type="InterPro" id="IPR001356">
    <property type="entry name" value="HD"/>
</dbReference>
<dbReference type="GO" id="GO:0005634">
    <property type="term" value="C:nucleus"/>
    <property type="evidence" value="ECO:0007669"/>
    <property type="project" value="UniProtKB-SubCell"/>
</dbReference>
<gene>
    <name evidence="9" type="ORF">TanjilG_20727</name>
</gene>
<dbReference type="Pfam" id="PF03789">
    <property type="entry name" value="ELK"/>
    <property type="match status" value="1"/>
</dbReference>
<dbReference type="InterPro" id="IPR008422">
    <property type="entry name" value="KN_HD"/>
</dbReference>
<evidence type="ECO:0000256" key="3">
    <source>
        <dbReference type="ARBA" id="ARBA00023155"/>
    </source>
</evidence>
<dbReference type="CDD" id="cd00086">
    <property type="entry name" value="homeodomain"/>
    <property type="match status" value="1"/>
</dbReference>
<dbReference type="SMART" id="SM00389">
    <property type="entry name" value="HOX"/>
    <property type="match status" value="1"/>
</dbReference>
<dbReference type="GO" id="GO:0000981">
    <property type="term" value="F:DNA-binding transcription factor activity, RNA polymerase II-specific"/>
    <property type="evidence" value="ECO:0007669"/>
    <property type="project" value="InterPro"/>
</dbReference>
<dbReference type="PROSITE" id="PS51213">
    <property type="entry name" value="ELK"/>
    <property type="match status" value="1"/>
</dbReference>
<dbReference type="AlphaFoldDB" id="A0A4P1QRN2"/>
<dbReference type="Pfam" id="PF03790">
    <property type="entry name" value="KNOX1"/>
    <property type="match status" value="1"/>
</dbReference>
<dbReference type="Proteomes" id="UP000188354">
    <property type="component" value="Chromosome LG18"/>
</dbReference>
<dbReference type="SMART" id="SM01256">
    <property type="entry name" value="KNOX2"/>
    <property type="match status" value="1"/>
</dbReference>
<evidence type="ECO:0000259" key="8">
    <source>
        <dbReference type="PROSITE" id="PS51213"/>
    </source>
</evidence>
<dbReference type="Pfam" id="PF03791">
    <property type="entry name" value="KNOX2"/>
    <property type="match status" value="1"/>
</dbReference>
<dbReference type="InterPro" id="IPR050224">
    <property type="entry name" value="TALE_homeobox"/>
</dbReference>
<dbReference type="InterPro" id="IPR009057">
    <property type="entry name" value="Homeodomain-like_sf"/>
</dbReference>
<evidence type="ECO:0000256" key="6">
    <source>
        <dbReference type="PROSITE-ProRule" id="PRU00559"/>
    </source>
</evidence>
<evidence type="ECO:0000259" key="7">
    <source>
        <dbReference type="PROSITE" id="PS50071"/>
    </source>
</evidence>
<comment type="similarity">
    <text evidence="6">Belongs to the TALE/KNOX homeobox family.</text>
</comment>
<dbReference type="GO" id="GO:0003677">
    <property type="term" value="F:DNA binding"/>
    <property type="evidence" value="ECO:0007669"/>
    <property type="project" value="UniProtKB-UniRule"/>
</dbReference>
<dbReference type="SMART" id="SM01188">
    <property type="entry name" value="ELK"/>
    <property type="match status" value="1"/>
</dbReference>
<comment type="subcellular location">
    <subcellularLocation>
        <location evidence="1 5">Nucleus</location>
    </subcellularLocation>
</comment>
<dbReference type="Gene3D" id="1.10.10.60">
    <property type="entry name" value="Homeodomain-like"/>
    <property type="match status" value="1"/>
</dbReference>
<dbReference type="PANTHER" id="PTHR11850">
    <property type="entry name" value="HOMEOBOX PROTEIN TRANSCRIPTION FACTORS"/>
    <property type="match status" value="1"/>
</dbReference>
<dbReference type="Gramene" id="OIV93065">
    <property type="protein sequence ID" value="OIV93065"/>
    <property type="gene ID" value="TanjilG_20727"/>
</dbReference>
<dbReference type="InterPro" id="IPR005540">
    <property type="entry name" value="KNOX1"/>
</dbReference>
<reference evidence="9 10" key="1">
    <citation type="journal article" date="2017" name="Plant Biotechnol. J.">
        <title>A comprehensive draft genome sequence for lupin (Lupinus angustifolius), an emerging health food: insights into plant-microbe interactions and legume evolution.</title>
        <authorList>
            <person name="Hane J.K."/>
            <person name="Ming Y."/>
            <person name="Kamphuis L.G."/>
            <person name="Nelson M.N."/>
            <person name="Garg G."/>
            <person name="Atkins C.A."/>
            <person name="Bayer P.E."/>
            <person name="Bravo A."/>
            <person name="Bringans S."/>
            <person name="Cannon S."/>
            <person name="Edwards D."/>
            <person name="Foley R."/>
            <person name="Gao L.L."/>
            <person name="Harrison M.J."/>
            <person name="Huang W."/>
            <person name="Hurgobin B."/>
            <person name="Li S."/>
            <person name="Liu C.W."/>
            <person name="McGrath A."/>
            <person name="Morahan G."/>
            <person name="Murray J."/>
            <person name="Weller J."/>
            <person name="Jian J."/>
            <person name="Singh K.B."/>
        </authorList>
    </citation>
    <scope>NUCLEOTIDE SEQUENCE [LARGE SCALE GENOMIC DNA]</scope>
    <source>
        <strain evidence="10">cv. Tanjil</strain>
        <tissue evidence="9">Whole plant</tissue>
    </source>
</reference>
<accession>A0A4P1QRN2</accession>
<dbReference type="SUPFAM" id="SSF46689">
    <property type="entry name" value="Homeodomain-like"/>
    <property type="match status" value="1"/>
</dbReference>
<evidence type="ECO:0000256" key="4">
    <source>
        <dbReference type="ARBA" id="ARBA00023242"/>
    </source>
</evidence>
<feature type="domain" description="ELK" evidence="8">
    <location>
        <begin position="181"/>
        <end position="201"/>
    </location>
</feature>
<feature type="domain" description="Homeobox" evidence="7">
    <location>
        <begin position="201"/>
        <end position="264"/>
    </location>
</feature>
<dbReference type="PROSITE" id="PS50071">
    <property type="entry name" value="HOMEOBOX_2"/>
    <property type="match status" value="1"/>
</dbReference>
<name>A0A4P1QRN2_LUPAN</name>
<evidence type="ECO:0000256" key="2">
    <source>
        <dbReference type="ARBA" id="ARBA00023125"/>
    </source>
</evidence>